<feature type="region of interest" description="Disordered" evidence="1">
    <location>
        <begin position="484"/>
        <end position="506"/>
    </location>
</feature>
<name>A0A250KMT3_9GAMM</name>
<dbReference type="EMBL" id="AP017928">
    <property type="protein sequence ID" value="BBA32898.1"/>
    <property type="molecule type" value="Genomic_DNA"/>
</dbReference>
<reference evidence="2 3" key="1">
    <citation type="submission" date="2016-12" db="EMBL/GenBank/DDBJ databases">
        <title>Genome sequencing of Methylocaldum marinum.</title>
        <authorList>
            <person name="Takeuchi M."/>
            <person name="Kamagata Y."/>
            <person name="Hiraoka S."/>
            <person name="Oshima K."/>
            <person name="Hattori M."/>
            <person name="Iwasaki W."/>
        </authorList>
    </citation>
    <scope>NUCLEOTIDE SEQUENCE [LARGE SCALE GENOMIC DNA]</scope>
    <source>
        <strain evidence="2 3">S8</strain>
    </source>
</reference>
<keyword evidence="3" id="KW-1185">Reference proteome</keyword>
<dbReference type="AlphaFoldDB" id="A0A250KMT3"/>
<organism evidence="2 3">
    <name type="scientific">Methylocaldum marinum</name>
    <dbReference type="NCBI Taxonomy" id="1432792"/>
    <lineage>
        <taxon>Bacteria</taxon>
        <taxon>Pseudomonadati</taxon>
        <taxon>Pseudomonadota</taxon>
        <taxon>Gammaproteobacteria</taxon>
        <taxon>Methylococcales</taxon>
        <taxon>Methylococcaceae</taxon>
        <taxon>Methylocaldum</taxon>
    </lineage>
</organism>
<evidence type="ECO:0000256" key="1">
    <source>
        <dbReference type="SAM" id="MobiDB-lite"/>
    </source>
</evidence>
<sequence length="506" mass="55639">MKNALGEAGPLRTAEGLNWSSVLGKAYAVSFGKSALRGERFGLFTSSGFRFATGRCTDCPVPEAALWYFRDELIAVPDGLRPITGTALFEPERNELPHPPLVWIGAPETVEHATLSEDGRFIRAPAGEIAFAVTPAIPTNRAYLDHATVAFLAKRPLRMRGVTLSHRGAPVFVARTIWPEDTRIDIAGARFEPLKERETLTTLIRAQTGGVTGTFAAWVLWERHLGQPRRWAGRPVLAFVLDGAQGDDDGAHGGHLAPATGILGPQGEWSDWLAANFYPIDDKNAKGILSAMVPMDNYLADLNSGQAWYRPNYMLVAVMRDSRIPRRVQAALQQVLHGYYCHVIGYDRASNNSTALVIDPLRWLGWHIPDTGPTGYLAAAAAFPVAALIQMSLSGGRDVFRMLAAEKTRLVPREAFEAIGHDLLDLVERSVPTRKLTSFERMLAADTEAVLFVRIPQIPSDRRFGTYPAGSLTELAGRVPWSRNEWETAPDPGEQPFPERLQGSCR</sequence>
<evidence type="ECO:0000313" key="3">
    <source>
        <dbReference type="Proteomes" id="UP000266313"/>
    </source>
</evidence>
<accession>A0A250KMT3</accession>
<gene>
    <name evidence="2" type="ORF">sS8_0933</name>
</gene>
<proteinExistence type="predicted"/>
<protein>
    <submittedName>
        <fullName evidence="2">Uncharacterized protein</fullName>
    </submittedName>
</protein>
<dbReference type="RefSeq" id="WP_119628598.1">
    <property type="nucleotide sequence ID" value="NZ_AP017928.1"/>
</dbReference>
<dbReference type="Proteomes" id="UP000266313">
    <property type="component" value="Chromosome"/>
</dbReference>
<dbReference type="OrthoDB" id="8553502at2"/>
<dbReference type="KEGG" id="mmai:sS8_0933"/>
<evidence type="ECO:0000313" key="2">
    <source>
        <dbReference type="EMBL" id="BBA32898.1"/>
    </source>
</evidence>